<keyword evidence="15" id="KW-1185">Reference proteome</keyword>
<evidence type="ECO:0000313" key="15">
    <source>
        <dbReference type="Proteomes" id="UP000000602"/>
    </source>
</evidence>
<keyword evidence="6 12" id="KW-0812">Transmembrane</keyword>
<comment type="subcellular location">
    <subcellularLocation>
        <location evidence="1">Cell membrane</location>
        <topology evidence="1">Multi-pass membrane protein</topology>
    </subcellularLocation>
</comment>
<evidence type="ECO:0000256" key="12">
    <source>
        <dbReference type="SAM" id="Phobius"/>
    </source>
</evidence>
<evidence type="ECO:0000256" key="6">
    <source>
        <dbReference type="ARBA" id="ARBA00022692"/>
    </source>
</evidence>
<dbReference type="GO" id="GO:0005506">
    <property type="term" value="F:iron ion binding"/>
    <property type="evidence" value="ECO:0007669"/>
    <property type="project" value="InterPro"/>
</dbReference>
<evidence type="ECO:0000256" key="1">
    <source>
        <dbReference type="ARBA" id="ARBA00004651"/>
    </source>
</evidence>
<feature type="domain" description="Cytochrome b561 bacterial/Ni-hydrogenase" evidence="13">
    <location>
        <begin position="15"/>
        <end position="212"/>
    </location>
</feature>
<evidence type="ECO:0000256" key="4">
    <source>
        <dbReference type="ARBA" id="ARBA00022475"/>
    </source>
</evidence>
<dbReference type="Pfam" id="PF01292">
    <property type="entry name" value="Ni_hydr_CYTB"/>
    <property type="match status" value="1"/>
</dbReference>
<evidence type="ECO:0000256" key="2">
    <source>
        <dbReference type="ARBA" id="ARBA00008622"/>
    </source>
</evidence>
<dbReference type="NCBIfam" id="TIGR02125">
    <property type="entry name" value="CytB-hydogenase"/>
    <property type="match status" value="1"/>
</dbReference>
<keyword evidence="7" id="KW-0479">Metal-binding</keyword>
<proteinExistence type="inferred from homology"/>
<keyword evidence="9 12" id="KW-1133">Transmembrane helix</keyword>
<dbReference type="HOGENOM" id="CLU_075520_0_0_7"/>
<evidence type="ECO:0000256" key="11">
    <source>
        <dbReference type="ARBA" id="ARBA00023136"/>
    </source>
</evidence>
<evidence type="ECO:0000256" key="9">
    <source>
        <dbReference type="ARBA" id="ARBA00022989"/>
    </source>
</evidence>
<dbReference type="InterPro" id="IPR011577">
    <property type="entry name" value="Cyt_b561_bac/Ni-Hgenase"/>
</dbReference>
<feature type="transmembrane region" description="Helical" evidence="12">
    <location>
        <begin position="132"/>
        <end position="152"/>
    </location>
</feature>
<dbReference type="AlphaFoldDB" id="Q6AQR8"/>
<evidence type="ECO:0000313" key="14">
    <source>
        <dbReference type="EMBL" id="CAG35305.1"/>
    </source>
</evidence>
<feature type="transmembrane region" description="Helical" evidence="12">
    <location>
        <begin position="62"/>
        <end position="83"/>
    </location>
</feature>
<feature type="transmembrane region" description="Helical" evidence="12">
    <location>
        <begin position="21"/>
        <end position="42"/>
    </location>
</feature>
<comment type="similarity">
    <text evidence="2">Belongs to the HupC/HyaC/HydC family.</text>
</comment>
<keyword evidence="10" id="KW-0408">Iron</keyword>
<keyword evidence="8" id="KW-0249">Electron transport</keyword>
<evidence type="ECO:0000256" key="5">
    <source>
        <dbReference type="ARBA" id="ARBA00022617"/>
    </source>
</evidence>
<sequence>MEVNQMALYEKKYCWSLLLRIWHWTFALSIVALVITGFYIHFPWTNTLIEGSASWPMARARFIHFVAGYAFSCAIFLRAYLYIFGNTQERISDILPINKRNIKNLGETLLLYTYTTDEHNGRFGHNVLAGSSYLLTFCAAIAMIGTGFFLLFPEVGFISSWGGALFQTQATARFVHHIIMWWFMIFAVIHLYLCIWNDIRFPEGLISSIFTGVKFTHKK</sequence>
<protein>
    <submittedName>
        <fullName evidence="14">Probable Ni/Fe-hydrogenase, cytochrome subunit</fullName>
    </submittedName>
</protein>
<dbReference type="PRINTS" id="PR00161">
    <property type="entry name" value="NIHGNASECYTB"/>
</dbReference>
<evidence type="ECO:0000256" key="3">
    <source>
        <dbReference type="ARBA" id="ARBA00022448"/>
    </source>
</evidence>
<feature type="transmembrane region" description="Helical" evidence="12">
    <location>
        <begin position="174"/>
        <end position="195"/>
    </location>
</feature>
<dbReference type="InterPro" id="IPR051542">
    <property type="entry name" value="Hydrogenase_cytochrome"/>
</dbReference>
<dbReference type="GO" id="GO:0005886">
    <property type="term" value="C:plasma membrane"/>
    <property type="evidence" value="ECO:0007669"/>
    <property type="project" value="UniProtKB-SubCell"/>
</dbReference>
<dbReference type="EMBL" id="CR522870">
    <property type="protein sequence ID" value="CAG35305.1"/>
    <property type="molecule type" value="Genomic_DNA"/>
</dbReference>
<dbReference type="GO" id="GO:0020037">
    <property type="term" value="F:heme binding"/>
    <property type="evidence" value="ECO:0007669"/>
    <property type="project" value="TreeGrafter"/>
</dbReference>
<accession>Q6AQR8</accession>
<dbReference type="eggNOG" id="COG1969">
    <property type="taxonomic scope" value="Bacteria"/>
</dbReference>
<dbReference type="GO" id="GO:0022904">
    <property type="term" value="P:respiratory electron transport chain"/>
    <property type="evidence" value="ECO:0007669"/>
    <property type="project" value="InterPro"/>
</dbReference>
<organism evidence="14 15">
    <name type="scientific">Desulfotalea psychrophila (strain LSv54 / DSM 12343)</name>
    <dbReference type="NCBI Taxonomy" id="177439"/>
    <lineage>
        <taxon>Bacteria</taxon>
        <taxon>Pseudomonadati</taxon>
        <taxon>Thermodesulfobacteriota</taxon>
        <taxon>Desulfobulbia</taxon>
        <taxon>Desulfobulbales</taxon>
        <taxon>Desulfocapsaceae</taxon>
        <taxon>Desulfotalea</taxon>
    </lineage>
</organism>
<dbReference type="PANTHER" id="PTHR30485:SF0">
    <property type="entry name" value="NI_FE-HYDROGENASE 1 B-TYPE CYTOCHROME SUBUNIT-RELATED"/>
    <property type="match status" value="1"/>
</dbReference>
<gene>
    <name evidence="14" type="primary">hynC</name>
    <name evidence="14" type="ordered locus">DP0576</name>
</gene>
<dbReference type="KEGG" id="dps:DP0576"/>
<dbReference type="InterPro" id="IPR016174">
    <property type="entry name" value="Di-haem_cyt_TM"/>
</dbReference>
<keyword evidence="3" id="KW-0813">Transport</keyword>
<dbReference type="Gene3D" id="1.20.950.20">
    <property type="entry name" value="Transmembrane di-heme cytochromes, Chain C"/>
    <property type="match status" value="1"/>
</dbReference>
<dbReference type="PANTHER" id="PTHR30485">
    <property type="entry name" value="NI/FE-HYDROGENASE 1 B-TYPE CYTOCHROME SUBUNIT"/>
    <property type="match status" value="1"/>
</dbReference>
<evidence type="ECO:0000256" key="10">
    <source>
        <dbReference type="ARBA" id="ARBA00023004"/>
    </source>
</evidence>
<dbReference type="STRING" id="177439.DP0576"/>
<dbReference type="GO" id="GO:0009055">
    <property type="term" value="F:electron transfer activity"/>
    <property type="evidence" value="ECO:0007669"/>
    <property type="project" value="InterPro"/>
</dbReference>
<keyword evidence="5" id="KW-0349">Heme</keyword>
<keyword evidence="4" id="KW-1003">Cell membrane</keyword>
<name>Q6AQR8_DESPS</name>
<reference evidence="15" key="1">
    <citation type="journal article" date="2004" name="Environ. Microbiol.">
        <title>The genome of Desulfotalea psychrophila, a sulfate-reducing bacterium from permanently cold Arctic sediments.</title>
        <authorList>
            <person name="Rabus R."/>
            <person name="Ruepp A."/>
            <person name="Frickey T."/>
            <person name="Rattei T."/>
            <person name="Fartmann B."/>
            <person name="Stark M."/>
            <person name="Bauer M."/>
            <person name="Zibat A."/>
            <person name="Lombardot T."/>
            <person name="Becker I."/>
            <person name="Amann J."/>
            <person name="Gellner K."/>
            <person name="Teeling H."/>
            <person name="Leuschner W.D."/>
            <person name="Gloeckner F.-O."/>
            <person name="Lupas A.N."/>
            <person name="Amann R."/>
            <person name="Klenk H.-P."/>
        </authorList>
    </citation>
    <scope>NUCLEOTIDE SEQUENCE [LARGE SCALE GENOMIC DNA]</scope>
    <source>
        <strain evidence="15">DSM 12343 / LSv54</strain>
    </source>
</reference>
<evidence type="ECO:0000256" key="7">
    <source>
        <dbReference type="ARBA" id="ARBA00022723"/>
    </source>
</evidence>
<evidence type="ECO:0000256" key="8">
    <source>
        <dbReference type="ARBA" id="ARBA00022982"/>
    </source>
</evidence>
<dbReference type="Proteomes" id="UP000000602">
    <property type="component" value="Chromosome"/>
</dbReference>
<dbReference type="InterPro" id="IPR000516">
    <property type="entry name" value="Ni-dep_Hydgase_cyt-B"/>
</dbReference>
<dbReference type="SUPFAM" id="SSF81342">
    <property type="entry name" value="Transmembrane di-heme cytochromes"/>
    <property type="match status" value="1"/>
</dbReference>
<evidence type="ECO:0000259" key="13">
    <source>
        <dbReference type="Pfam" id="PF01292"/>
    </source>
</evidence>
<keyword evidence="11 12" id="KW-0472">Membrane</keyword>